<reference evidence="3 4" key="1">
    <citation type="journal article" date="2022" name="Nat. Plants">
        <title>Genomes of leafy and leafless Platanthera orchids illuminate the evolution of mycoheterotrophy.</title>
        <authorList>
            <person name="Li M.H."/>
            <person name="Liu K.W."/>
            <person name="Li Z."/>
            <person name="Lu H.C."/>
            <person name="Ye Q.L."/>
            <person name="Zhang D."/>
            <person name="Wang J.Y."/>
            <person name="Li Y.F."/>
            <person name="Zhong Z.M."/>
            <person name="Liu X."/>
            <person name="Yu X."/>
            <person name="Liu D.K."/>
            <person name="Tu X.D."/>
            <person name="Liu B."/>
            <person name="Hao Y."/>
            <person name="Liao X.Y."/>
            <person name="Jiang Y.T."/>
            <person name="Sun W.H."/>
            <person name="Chen J."/>
            <person name="Chen Y.Q."/>
            <person name="Ai Y."/>
            <person name="Zhai J.W."/>
            <person name="Wu S.S."/>
            <person name="Zhou Z."/>
            <person name="Hsiao Y.Y."/>
            <person name="Wu W.L."/>
            <person name="Chen Y.Y."/>
            <person name="Lin Y.F."/>
            <person name="Hsu J.L."/>
            <person name="Li C.Y."/>
            <person name="Wang Z.W."/>
            <person name="Zhao X."/>
            <person name="Zhong W.Y."/>
            <person name="Ma X.K."/>
            <person name="Ma L."/>
            <person name="Huang J."/>
            <person name="Chen G.Z."/>
            <person name="Huang M.Z."/>
            <person name="Huang L."/>
            <person name="Peng D.H."/>
            <person name="Luo Y.B."/>
            <person name="Zou S.Q."/>
            <person name="Chen S.P."/>
            <person name="Lan S."/>
            <person name="Tsai W.C."/>
            <person name="Van de Peer Y."/>
            <person name="Liu Z.J."/>
        </authorList>
    </citation>
    <scope>NUCLEOTIDE SEQUENCE [LARGE SCALE GENOMIC DNA]</scope>
    <source>
        <strain evidence="3">Lor288</strain>
    </source>
</reference>
<evidence type="ECO:0000313" key="4">
    <source>
        <dbReference type="Proteomes" id="UP001412067"/>
    </source>
</evidence>
<dbReference type="EMBL" id="JBBWWR010000070">
    <property type="protein sequence ID" value="KAK8936426.1"/>
    <property type="molecule type" value="Genomic_DNA"/>
</dbReference>
<dbReference type="CDD" id="cd00030">
    <property type="entry name" value="C2"/>
    <property type="match status" value="1"/>
</dbReference>
<dbReference type="Pfam" id="PF00168">
    <property type="entry name" value="C2"/>
    <property type="match status" value="1"/>
</dbReference>
<dbReference type="PROSITE" id="PS50004">
    <property type="entry name" value="C2"/>
    <property type="match status" value="1"/>
</dbReference>
<gene>
    <name evidence="3" type="ORF">KSP40_PGU020556</name>
</gene>
<evidence type="ECO:0000259" key="2">
    <source>
        <dbReference type="PROSITE" id="PS50004"/>
    </source>
</evidence>
<keyword evidence="4" id="KW-1185">Reference proteome</keyword>
<dbReference type="InterPro" id="IPR035892">
    <property type="entry name" value="C2_domain_sf"/>
</dbReference>
<dbReference type="Proteomes" id="UP001412067">
    <property type="component" value="Unassembled WGS sequence"/>
</dbReference>
<name>A0ABR2LBK6_9ASPA</name>
<organism evidence="3 4">
    <name type="scientific">Platanthera guangdongensis</name>
    <dbReference type="NCBI Taxonomy" id="2320717"/>
    <lineage>
        <taxon>Eukaryota</taxon>
        <taxon>Viridiplantae</taxon>
        <taxon>Streptophyta</taxon>
        <taxon>Embryophyta</taxon>
        <taxon>Tracheophyta</taxon>
        <taxon>Spermatophyta</taxon>
        <taxon>Magnoliopsida</taxon>
        <taxon>Liliopsida</taxon>
        <taxon>Asparagales</taxon>
        <taxon>Orchidaceae</taxon>
        <taxon>Orchidoideae</taxon>
        <taxon>Orchideae</taxon>
        <taxon>Orchidinae</taxon>
        <taxon>Platanthera</taxon>
    </lineage>
</organism>
<dbReference type="Gene3D" id="2.60.40.150">
    <property type="entry name" value="C2 domain"/>
    <property type="match status" value="1"/>
</dbReference>
<accession>A0ABR2LBK6</accession>
<feature type="domain" description="C2" evidence="2">
    <location>
        <begin position="1"/>
        <end position="62"/>
    </location>
</feature>
<protein>
    <recommendedName>
        <fullName evidence="2">C2 domain-containing protein</fullName>
    </recommendedName>
</protein>
<proteinExistence type="predicted"/>
<sequence length="186" mass="20812">MGNVIYKTLNPQWHQTLEFPDTGSRLVFHVKDHNAVLPETSIGDCVVEYEMLPPNQVANKWIPLQGVKTGEIHVQVTRRIPEPQKKQKFSSNNSSSSQEHKVTAKRRRKKPNLTSSLYLTLPSARATLPMLLLPHSAPFPGRFLTGSAPLRPQMLRPGKPRWEFAAASCNGCFPRSGVRCSHATHA</sequence>
<dbReference type="PANTHER" id="PTHR47264:SF3">
    <property type="entry name" value="SYNAPTOTAGMIN-5 ISOFORM X1"/>
    <property type="match status" value="1"/>
</dbReference>
<dbReference type="SUPFAM" id="SSF49562">
    <property type="entry name" value="C2 domain (Calcium/lipid-binding domain, CaLB)"/>
    <property type="match status" value="1"/>
</dbReference>
<dbReference type="PANTHER" id="PTHR47264">
    <property type="entry name" value="OS01G0128800 PROTEIN"/>
    <property type="match status" value="1"/>
</dbReference>
<comment type="caution">
    <text evidence="3">The sequence shown here is derived from an EMBL/GenBank/DDBJ whole genome shotgun (WGS) entry which is preliminary data.</text>
</comment>
<feature type="region of interest" description="Disordered" evidence="1">
    <location>
        <begin position="78"/>
        <end position="115"/>
    </location>
</feature>
<evidence type="ECO:0000256" key="1">
    <source>
        <dbReference type="SAM" id="MobiDB-lite"/>
    </source>
</evidence>
<dbReference type="InterPro" id="IPR000008">
    <property type="entry name" value="C2_dom"/>
</dbReference>
<evidence type="ECO:0000313" key="3">
    <source>
        <dbReference type="EMBL" id="KAK8936426.1"/>
    </source>
</evidence>